<evidence type="ECO:0000256" key="4">
    <source>
        <dbReference type="PROSITE-ProRule" id="PRU01240"/>
    </source>
</evidence>
<accession>A0A7C1SD04</accession>
<dbReference type="InterPro" id="IPR015500">
    <property type="entry name" value="Peptidase_S8_subtilisin-rel"/>
</dbReference>
<feature type="domain" description="Peptidase S8/S53" evidence="6">
    <location>
        <begin position="253"/>
        <end position="509"/>
    </location>
</feature>
<feature type="signal peptide" evidence="5">
    <location>
        <begin position="1"/>
        <end position="22"/>
    </location>
</feature>
<dbReference type="InterPro" id="IPR008979">
    <property type="entry name" value="Galactose-bd-like_sf"/>
</dbReference>
<sequence length="909" mass="97915">MKLILCSALSMFVALSSLFARTPDHYSMGPVHRFEPAAGDEQNYISFSNGYVIDTRYGEPAVPAELRATPPADGPAYHIIQFRGPVRRIWLEQLERLGIRTIGYLPNYATVAKLSSKERQVLSGLEFVNWIGLFHPAYKIQAGLLDHSGTADIAILVTPGEKPEPVVELITNAGGRVAVVSTSPFGTVIQGTVTSWTISALARLPEVFWVQEWTEPATANNNCQWVLQSGWRATAPPDTSLAARPAWRNGVRGQGVILSTTDTGLNLGHDMFRDPAMSITPPGVWPEHRKVVAYKRYGTADVTEGQYHGSHVNGTVAGDDSVTGGTSFYDGMSIKGRLYFVDLTNGTSFVLGTDLWSLWDTVYFGRGLPDSLRPIRQHSGSWGWSNSSGTYLLQDASTDAFAWAYKDFLNIMAAGNEYSTRRIRNPGIAKNVLTVGATQNGTAANAIASFSSRGPTQDGRLKPTVMAPGEDVYSATRTGTNTYQSMDGTSMATPAASGTIGLLRCYLQEGYYPTGEPVPENRLSYISAALLRSMAIASCDPNIGSYTPPDNNIGWGRIDADSVLYFAGDTRKLLLKDDTAGLATGEYKEEQFVVNSSIPLRVALVWTDTAAAPNANPTLVNNLDLELVSPTGVSYHGNKYSGGQSVPNPTGWDSVNVEECCRVNAPDSGLWTIRVYARNVATAARQPFAWTITGDVSTPQTVIHDAGVRMILAPVGVLDSGTTVTPQALVVNVGPQAESVAVRFEIIPGYADTQALVINAGGMETLSFNPWQALAIGTFVVRCSTMLAGDINPGNDLQVDSFEVVPVTGVSEGRSVPARLTLGAIQPNPFSGATMVRYGLPRAARVQIQIFSVTGELVRTLESGEKPAGYHTAIWDGTDDHNRSLGYGVFYLRLSSGTVSLAEKLIRTR</sequence>
<organism evidence="8">
    <name type="scientific">candidate division WOR-3 bacterium</name>
    <dbReference type="NCBI Taxonomy" id="2052148"/>
    <lineage>
        <taxon>Bacteria</taxon>
        <taxon>Bacteria division WOR-3</taxon>
    </lineage>
</organism>
<dbReference type="SUPFAM" id="SSF52743">
    <property type="entry name" value="Subtilisin-like"/>
    <property type="match status" value="1"/>
</dbReference>
<dbReference type="InterPro" id="IPR051048">
    <property type="entry name" value="Peptidase_S8/S53_subtilisin"/>
</dbReference>
<dbReference type="Pfam" id="PF13860">
    <property type="entry name" value="FlgD_ig"/>
    <property type="match status" value="1"/>
</dbReference>
<comment type="similarity">
    <text evidence="4">Belongs to the peptidase S8 family.</text>
</comment>
<dbReference type="InterPro" id="IPR025965">
    <property type="entry name" value="FlgD/Vpr_Ig-like"/>
</dbReference>
<gene>
    <name evidence="8" type="ORF">ENP94_04555</name>
    <name evidence="9" type="ORF">ENS16_05190</name>
</gene>
<evidence type="ECO:0000256" key="1">
    <source>
        <dbReference type="ARBA" id="ARBA00022670"/>
    </source>
</evidence>
<feature type="active site" description="Charge relay system" evidence="4">
    <location>
        <position position="490"/>
    </location>
</feature>
<dbReference type="Gene3D" id="2.60.120.380">
    <property type="match status" value="1"/>
</dbReference>
<reference evidence="8" key="1">
    <citation type="journal article" date="2020" name="mSystems">
        <title>Genome- and Community-Level Interaction Insights into Carbon Utilization and Element Cycling Functions of Hydrothermarchaeota in Hydrothermal Sediment.</title>
        <authorList>
            <person name="Zhou Z."/>
            <person name="Liu Y."/>
            <person name="Xu W."/>
            <person name="Pan J."/>
            <person name="Luo Z.H."/>
            <person name="Li M."/>
        </authorList>
    </citation>
    <scope>NUCLEOTIDE SEQUENCE [LARGE SCALE GENOMIC DNA]</scope>
    <source>
        <strain evidence="8">SpSt-265</strain>
        <strain evidence="9">SpSt-465</strain>
    </source>
</reference>
<dbReference type="InterPro" id="IPR036852">
    <property type="entry name" value="Peptidase_S8/S53_dom_sf"/>
</dbReference>
<name>A0A7C1SD04_UNCW3</name>
<feature type="active site" description="Charge relay system" evidence="4">
    <location>
        <position position="262"/>
    </location>
</feature>
<dbReference type="PRINTS" id="PR00723">
    <property type="entry name" value="SUBTILISIN"/>
</dbReference>
<dbReference type="GO" id="GO:0004252">
    <property type="term" value="F:serine-type endopeptidase activity"/>
    <property type="evidence" value="ECO:0007669"/>
    <property type="project" value="UniProtKB-UniRule"/>
</dbReference>
<dbReference type="SUPFAM" id="SSF49785">
    <property type="entry name" value="Galactose-binding domain-like"/>
    <property type="match status" value="1"/>
</dbReference>
<evidence type="ECO:0000256" key="2">
    <source>
        <dbReference type="ARBA" id="ARBA00022801"/>
    </source>
</evidence>
<dbReference type="GO" id="GO:0006508">
    <property type="term" value="P:proteolysis"/>
    <property type="evidence" value="ECO:0007669"/>
    <property type="project" value="UniProtKB-KW"/>
</dbReference>
<dbReference type="Pfam" id="PF00082">
    <property type="entry name" value="Peptidase_S8"/>
    <property type="match status" value="1"/>
</dbReference>
<dbReference type="InterPro" id="IPR000209">
    <property type="entry name" value="Peptidase_S8/S53_dom"/>
</dbReference>
<keyword evidence="3 4" id="KW-0720">Serine protease</keyword>
<proteinExistence type="inferred from homology"/>
<dbReference type="PANTHER" id="PTHR43399:SF5">
    <property type="entry name" value="PEPTIDASE S8 FAMILY WITH PROTEASE-ASSOCIATED DOMAIN"/>
    <property type="match status" value="1"/>
</dbReference>
<evidence type="ECO:0000256" key="5">
    <source>
        <dbReference type="SAM" id="SignalP"/>
    </source>
</evidence>
<dbReference type="PANTHER" id="PTHR43399">
    <property type="entry name" value="SUBTILISIN-RELATED"/>
    <property type="match status" value="1"/>
</dbReference>
<dbReference type="PROSITE" id="PS00138">
    <property type="entry name" value="SUBTILASE_SER"/>
    <property type="match status" value="1"/>
</dbReference>
<evidence type="ECO:0000256" key="3">
    <source>
        <dbReference type="ARBA" id="ARBA00022825"/>
    </source>
</evidence>
<dbReference type="EMBL" id="DSLG01000004">
    <property type="protein sequence ID" value="HEA87266.1"/>
    <property type="molecule type" value="Genomic_DNA"/>
</dbReference>
<dbReference type="CDD" id="cd04842">
    <property type="entry name" value="Peptidases_S8_Kp43_protease"/>
    <property type="match status" value="1"/>
</dbReference>
<dbReference type="InterPro" id="IPR034058">
    <property type="entry name" value="TagA/B/C/D_pept_dom"/>
</dbReference>
<dbReference type="AlphaFoldDB" id="A0A7C1SD04"/>
<evidence type="ECO:0000313" key="9">
    <source>
        <dbReference type="EMBL" id="HFJ54064.1"/>
    </source>
</evidence>
<dbReference type="PROSITE" id="PS51892">
    <property type="entry name" value="SUBTILASE"/>
    <property type="match status" value="1"/>
</dbReference>
<keyword evidence="1 4" id="KW-0645">Protease</keyword>
<keyword evidence="5" id="KW-0732">Signal</keyword>
<keyword evidence="2 4" id="KW-0378">Hydrolase</keyword>
<evidence type="ECO:0000259" key="6">
    <source>
        <dbReference type="Pfam" id="PF00082"/>
    </source>
</evidence>
<evidence type="ECO:0000259" key="7">
    <source>
        <dbReference type="Pfam" id="PF13860"/>
    </source>
</evidence>
<dbReference type="Gene3D" id="3.40.50.200">
    <property type="entry name" value="Peptidase S8/S53 domain"/>
    <property type="match status" value="1"/>
</dbReference>
<dbReference type="EMBL" id="DSTU01000007">
    <property type="protein sequence ID" value="HFJ54064.1"/>
    <property type="molecule type" value="Genomic_DNA"/>
</dbReference>
<feature type="active site" description="Charge relay system" evidence="4">
    <location>
        <position position="308"/>
    </location>
</feature>
<comment type="caution">
    <text evidence="8">The sequence shown here is derived from an EMBL/GenBank/DDBJ whole genome shotgun (WGS) entry which is preliminary data.</text>
</comment>
<dbReference type="Gene3D" id="2.60.40.4070">
    <property type="match status" value="1"/>
</dbReference>
<evidence type="ECO:0008006" key="10">
    <source>
        <dbReference type="Google" id="ProtNLM"/>
    </source>
</evidence>
<dbReference type="InterPro" id="IPR023828">
    <property type="entry name" value="Peptidase_S8_Ser-AS"/>
</dbReference>
<protein>
    <recommendedName>
        <fullName evidence="10">T9SS type A sorting domain-containing protein</fullName>
    </recommendedName>
</protein>
<evidence type="ECO:0000313" key="8">
    <source>
        <dbReference type="EMBL" id="HEA87266.1"/>
    </source>
</evidence>
<feature type="chain" id="PRO_5039820222" description="T9SS type A sorting domain-containing protein" evidence="5">
    <location>
        <begin position="23"/>
        <end position="909"/>
    </location>
</feature>
<feature type="domain" description="FlgD/Vpr Ig-like" evidence="7">
    <location>
        <begin position="836"/>
        <end position="896"/>
    </location>
</feature>